<evidence type="ECO:0000313" key="1">
    <source>
        <dbReference type="EMBL" id="SDM66626.1"/>
    </source>
</evidence>
<protein>
    <submittedName>
        <fullName evidence="1">Uncharacterized protein</fullName>
    </submittedName>
</protein>
<sequence>MLWPRLKVEKFLYKTNFWAYIIDNAKLARRFCEMAAIYSPEVFYMKKLLWILALSLILIWPASASAAGFRVNISIARQADGTALGELRYNEQVVWRLAFSPDGAKPASTGGYEPATMVTPDIVDGFFVFKIR</sequence>
<accession>A0A1G9V3J2</accession>
<reference evidence="1 2" key="1">
    <citation type="submission" date="2016-10" db="EMBL/GenBank/DDBJ databases">
        <authorList>
            <person name="de Groot N.N."/>
        </authorList>
    </citation>
    <scope>NUCLEOTIDE SEQUENCE [LARGE SCALE GENOMIC DNA]</scope>
    <source>
        <strain evidence="1 2">DSM 1736</strain>
    </source>
</reference>
<dbReference type="Proteomes" id="UP000214880">
    <property type="component" value="Unassembled WGS sequence"/>
</dbReference>
<proteinExistence type="predicted"/>
<name>A0A1G9V3J2_9FIRM</name>
<evidence type="ECO:0000313" key="2">
    <source>
        <dbReference type="Proteomes" id="UP000214880"/>
    </source>
</evidence>
<gene>
    <name evidence="1" type="ORF">SAMN04488502_106155</name>
</gene>
<dbReference type="AlphaFoldDB" id="A0A1G9V3J2"/>
<keyword evidence="2" id="KW-1185">Reference proteome</keyword>
<organism evidence="1 2">
    <name type="scientific">Dendrosporobacter quercicolus</name>
    <dbReference type="NCBI Taxonomy" id="146817"/>
    <lineage>
        <taxon>Bacteria</taxon>
        <taxon>Bacillati</taxon>
        <taxon>Bacillota</taxon>
        <taxon>Negativicutes</taxon>
        <taxon>Selenomonadales</taxon>
        <taxon>Sporomusaceae</taxon>
        <taxon>Dendrosporobacter</taxon>
    </lineage>
</organism>
<dbReference type="EMBL" id="FNHB01000006">
    <property type="protein sequence ID" value="SDM66626.1"/>
    <property type="molecule type" value="Genomic_DNA"/>
</dbReference>
<dbReference type="STRING" id="146817.SAMN04488502_106155"/>